<evidence type="ECO:0000256" key="1">
    <source>
        <dbReference type="ARBA" id="ARBA00022679"/>
    </source>
</evidence>
<feature type="region of interest" description="Disordered" evidence="3">
    <location>
        <begin position="135"/>
        <end position="154"/>
    </location>
</feature>
<evidence type="ECO:0000313" key="6">
    <source>
        <dbReference type="Proteomes" id="UP000313948"/>
    </source>
</evidence>
<dbReference type="SUPFAM" id="SSF55729">
    <property type="entry name" value="Acyl-CoA N-acyltransferases (Nat)"/>
    <property type="match status" value="1"/>
</dbReference>
<dbReference type="Gene3D" id="3.40.630.30">
    <property type="match status" value="1"/>
</dbReference>
<name>A0ABX5VSZ4_9MICO</name>
<dbReference type="CDD" id="cd04301">
    <property type="entry name" value="NAT_SF"/>
    <property type="match status" value="1"/>
</dbReference>
<feature type="domain" description="N-acetyltransferase" evidence="4">
    <location>
        <begin position="5"/>
        <end position="154"/>
    </location>
</feature>
<dbReference type="Proteomes" id="UP000313948">
    <property type="component" value="Chromosome"/>
</dbReference>
<gene>
    <name evidence="5" type="ORF">FE251_12125</name>
</gene>
<keyword evidence="6" id="KW-1185">Reference proteome</keyword>
<dbReference type="InterPro" id="IPR016181">
    <property type="entry name" value="Acyl_CoA_acyltransferase"/>
</dbReference>
<dbReference type="InterPro" id="IPR000182">
    <property type="entry name" value="GNAT_dom"/>
</dbReference>
<proteinExistence type="predicted"/>
<evidence type="ECO:0000259" key="4">
    <source>
        <dbReference type="PROSITE" id="PS51186"/>
    </source>
</evidence>
<sequence length="154" mass="16737">MAGPLHVRPARPDDADALADLETRARREAEGSEEVGAPQDAVQRWRDRLSDPGGSMTWVGVVRATGEPVGIATAEATGPGDLRPLRLLSLHVEPQWRGQGLGQVLLDHAVGDAPCYLWVGQDDARAQRFYGRNGFAPDGARREERAGPELRLVR</sequence>
<evidence type="ECO:0000256" key="3">
    <source>
        <dbReference type="SAM" id="MobiDB-lite"/>
    </source>
</evidence>
<dbReference type="PROSITE" id="PS51186">
    <property type="entry name" value="GNAT"/>
    <property type="match status" value="1"/>
</dbReference>
<feature type="compositionally biased region" description="Basic and acidic residues" evidence="3">
    <location>
        <begin position="21"/>
        <end position="30"/>
    </location>
</feature>
<dbReference type="RefSeq" id="WP_139948929.1">
    <property type="nucleotide sequence ID" value="NZ_CP040899.1"/>
</dbReference>
<evidence type="ECO:0000313" key="5">
    <source>
        <dbReference type="EMBL" id="QDB80045.1"/>
    </source>
</evidence>
<accession>A0ABX5VSZ4</accession>
<dbReference type="EMBL" id="CP040899">
    <property type="protein sequence ID" value="QDB80045.1"/>
    <property type="molecule type" value="Genomic_DNA"/>
</dbReference>
<dbReference type="InterPro" id="IPR050832">
    <property type="entry name" value="Bact_Acetyltransf"/>
</dbReference>
<evidence type="ECO:0000256" key="2">
    <source>
        <dbReference type="ARBA" id="ARBA00023315"/>
    </source>
</evidence>
<keyword evidence="1" id="KW-0808">Transferase</keyword>
<dbReference type="Pfam" id="PF00583">
    <property type="entry name" value="Acetyltransf_1"/>
    <property type="match status" value="1"/>
</dbReference>
<feature type="compositionally biased region" description="Basic and acidic residues" evidence="3">
    <location>
        <begin position="139"/>
        <end position="154"/>
    </location>
</feature>
<reference evidence="5 6" key="1">
    <citation type="submission" date="2019-05" db="EMBL/GenBank/DDBJ databases">
        <title>Georgenia *** sp. nov., and Georgenia *** sp. nov., isolated from the intestinal contents of plateau pika (Ochotona curzoniae) in the Qinghai-Tibet plateau of China.</title>
        <authorList>
            <person name="Tian Z."/>
        </authorList>
    </citation>
    <scope>NUCLEOTIDE SEQUENCE [LARGE SCALE GENOMIC DNA]</scope>
    <source>
        <strain evidence="5 6">Z294</strain>
    </source>
</reference>
<dbReference type="PANTHER" id="PTHR43877">
    <property type="entry name" value="AMINOALKYLPHOSPHONATE N-ACETYLTRANSFERASE-RELATED-RELATED"/>
    <property type="match status" value="1"/>
</dbReference>
<feature type="region of interest" description="Disordered" evidence="3">
    <location>
        <begin position="1"/>
        <end position="39"/>
    </location>
</feature>
<protein>
    <submittedName>
        <fullName evidence="5">GNAT family N-acetyltransferase</fullName>
    </submittedName>
</protein>
<keyword evidence="2" id="KW-0012">Acyltransferase</keyword>
<organism evidence="5 6">
    <name type="scientific">Georgenia wutianyii</name>
    <dbReference type="NCBI Taxonomy" id="2585135"/>
    <lineage>
        <taxon>Bacteria</taxon>
        <taxon>Bacillati</taxon>
        <taxon>Actinomycetota</taxon>
        <taxon>Actinomycetes</taxon>
        <taxon>Micrococcales</taxon>
        <taxon>Bogoriellaceae</taxon>
        <taxon>Georgenia</taxon>
    </lineage>
</organism>